<protein>
    <submittedName>
        <fullName evidence="3">Twitching motility protein PilT</fullName>
    </submittedName>
</protein>
<dbReference type="KEGG" id="samy:DB32_003829"/>
<dbReference type="Gene3D" id="3.40.50.300">
    <property type="entry name" value="P-loop containing nucleotide triphosphate hydrolases"/>
    <property type="match status" value="1"/>
</dbReference>
<dbReference type="GO" id="GO:0005524">
    <property type="term" value="F:ATP binding"/>
    <property type="evidence" value="ECO:0007669"/>
    <property type="project" value="InterPro"/>
</dbReference>
<feature type="domain" description="Bacterial type II secretion system protein E" evidence="2">
    <location>
        <begin position="197"/>
        <end position="211"/>
    </location>
</feature>
<gene>
    <name evidence="3" type="ORF">DB32_003829</name>
</gene>
<dbReference type="STRING" id="927083.DB32_003829"/>
<evidence type="ECO:0000313" key="3">
    <source>
        <dbReference type="EMBL" id="AKF06680.1"/>
    </source>
</evidence>
<organism evidence="3 4">
    <name type="scientific">Sandaracinus amylolyticus</name>
    <dbReference type="NCBI Taxonomy" id="927083"/>
    <lineage>
        <taxon>Bacteria</taxon>
        <taxon>Pseudomonadati</taxon>
        <taxon>Myxococcota</taxon>
        <taxon>Polyangia</taxon>
        <taxon>Polyangiales</taxon>
        <taxon>Sandaracinaceae</taxon>
        <taxon>Sandaracinus</taxon>
    </lineage>
</organism>
<dbReference type="EMBL" id="CP011125">
    <property type="protein sequence ID" value="AKF06680.1"/>
    <property type="molecule type" value="Genomic_DNA"/>
</dbReference>
<accession>A0A0F6W3T8</accession>
<dbReference type="PROSITE" id="PS00662">
    <property type="entry name" value="T2SP_E"/>
    <property type="match status" value="1"/>
</dbReference>
<dbReference type="GO" id="GO:0016887">
    <property type="term" value="F:ATP hydrolysis activity"/>
    <property type="evidence" value="ECO:0007669"/>
    <property type="project" value="InterPro"/>
</dbReference>
<dbReference type="InterPro" id="IPR050921">
    <property type="entry name" value="T4SS_GSP_E_ATPase"/>
</dbReference>
<dbReference type="Gene3D" id="3.30.450.90">
    <property type="match status" value="1"/>
</dbReference>
<dbReference type="InterPro" id="IPR027417">
    <property type="entry name" value="P-loop_NTPase"/>
</dbReference>
<dbReference type="AlphaFoldDB" id="A0A0F6W3T8"/>
<evidence type="ECO:0000313" key="4">
    <source>
        <dbReference type="Proteomes" id="UP000034883"/>
    </source>
</evidence>
<name>A0A0F6W3T8_9BACT</name>
<evidence type="ECO:0000256" key="1">
    <source>
        <dbReference type="ARBA" id="ARBA00006611"/>
    </source>
</evidence>
<dbReference type="InterPro" id="IPR001482">
    <property type="entry name" value="T2SS/T4SS_dom"/>
</dbReference>
<keyword evidence="4" id="KW-1185">Reference proteome</keyword>
<dbReference type="InterPro" id="IPR006321">
    <property type="entry name" value="PilT/PilU"/>
</dbReference>
<sequence>MDESVLQGLLKKGVQYKASDVLLKVGQPPAFRVSGVLHYLQGDKLQPQHTRELAEVVLKRSRYKGTVDDLQQYDTSYSIPGVGRYRVNVYRQRGSLALALRSIPLKIPTFEELRLPAILPQLAELERGMILVCGAAGNGKSSTLASMIGHLNATQRVHIVTIEDPIEFIHADNLASVSQREIGIDTPDFATALRAALRQDPDVILVGEIRDEETMDIALKASETGHLVLSTLHTPDVARTVGRVLSLAQSSDPQETRERFADNVKAILAQRLLPAADGRGMVLALELLVVTGTARETIRKPEGNPPLKDIMERGAHPYGMQTFEMHVREHVKNGLVTVETARSALG</sequence>
<dbReference type="Pfam" id="PF00437">
    <property type="entry name" value="T2SSE"/>
    <property type="match status" value="1"/>
</dbReference>
<reference evidence="3 4" key="1">
    <citation type="submission" date="2015-03" db="EMBL/GenBank/DDBJ databases">
        <title>Genome assembly of Sandaracinus amylolyticus DSM 53668.</title>
        <authorList>
            <person name="Sharma G."/>
            <person name="Subramanian S."/>
        </authorList>
    </citation>
    <scope>NUCLEOTIDE SEQUENCE [LARGE SCALE GENOMIC DNA]</scope>
    <source>
        <strain evidence="3 4">DSM 53668</strain>
    </source>
</reference>
<dbReference type="NCBIfam" id="TIGR01420">
    <property type="entry name" value="pilT_fam"/>
    <property type="match status" value="1"/>
</dbReference>
<dbReference type="SUPFAM" id="SSF52540">
    <property type="entry name" value="P-loop containing nucleoside triphosphate hydrolases"/>
    <property type="match status" value="1"/>
</dbReference>
<dbReference type="PANTHER" id="PTHR30486">
    <property type="entry name" value="TWITCHING MOTILITY PROTEIN PILT"/>
    <property type="match status" value="1"/>
</dbReference>
<proteinExistence type="inferred from homology"/>
<dbReference type="RefSeq" id="WP_053233828.1">
    <property type="nucleotide sequence ID" value="NZ_CP011125.1"/>
</dbReference>
<dbReference type="CDD" id="cd01131">
    <property type="entry name" value="PilT"/>
    <property type="match status" value="1"/>
</dbReference>
<dbReference type="PANTHER" id="PTHR30486:SF12">
    <property type="entry name" value="TYPE IV PILUS ATPASE PILU"/>
    <property type="match status" value="1"/>
</dbReference>
<dbReference type="OrthoDB" id="9805147at2"/>
<evidence type="ECO:0000259" key="2">
    <source>
        <dbReference type="PROSITE" id="PS00662"/>
    </source>
</evidence>
<dbReference type="Proteomes" id="UP000034883">
    <property type="component" value="Chromosome"/>
</dbReference>
<comment type="similarity">
    <text evidence="1">Belongs to the GSP E family.</text>
</comment>